<dbReference type="InterPro" id="IPR020904">
    <property type="entry name" value="Sc_DH/Rdtase_CS"/>
</dbReference>
<reference evidence="4 5" key="1">
    <citation type="submission" date="2017-03" db="EMBL/GenBank/DDBJ databases">
        <title>Genome analysis of strain PAMC 26510.</title>
        <authorList>
            <person name="Oh H.-M."/>
            <person name="Yang J.-A."/>
        </authorList>
    </citation>
    <scope>NUCLEOTIDE SEQUENCE [LARGE SCALE GENOMIC DNA]</scope>
    <source>
        <strain evidence="4 5">PAMC 26510</strain>
    </source>
</reference>
<organism evidence="4 5">
    <name type="scientific">Caballeronia sordidicola</name>
    <name type="common">Burkholderia sordidicola</name>
    <dbReference type="NCBI Taxonomy" id="196367"/>
    <lineage>
        <taxon>Bacteria</taxon>
        <taxon>Pseudomonadati</taxon>
        <taxon>Pseudomonadota</taxon>
        <taxon>Betaproteobacteria</taxon>
        <taxon>Burkholderiales</taxon>
        <taxon>Burkholderiaceae</taxon>
        <taxon>Caballeronia</taxon>
    </lineage>
</organism>
<evidence type="ECO:0000313" key="5">
    <source>
        <dbReference type="Proteomes" id="UP000194546"/>
    </source>
</evidence>
<dbReference type="SUPFAM" id="SSF51735">
    <property type="entry name" value="NAD(P)-binding Rossmann-fold domains"/>
    <property type="match status" value="1"/>
</dbReference>
<comment type="caution">
    <text evidence="4">The sequence shown here is derived from an EMBL/GenBank/DDBJ whole genome shotgun (WGS) entry which is preliminary data.</text>
</comment>
<dbReference type="InterPro" id="IPR036291">
    <property type="entry name" value="NAD(P)-bd_dom_sf"/>
</dbReference>
<dbReference type="PRINTS" id="PR00081">
    <property type="entry name" value="GDHRDH"/>
</dbReference>
<evidence type="ECO:0000256" key="1">
    <source>
        <dbReference type="ARBA" id="ARBA00006484"/>
    </source>
</evidence>
<accession>A0A242N0G5</accession>
<dbReference type="PROSITE" id="PS00061">
    <property type="entry name" value="ADH_SHORT"/>
    <property type="match status" value="1"/>
</dbReference>
<evidence type="ECO:0000313" key="4">
    <source>
        <dbReference type="EMBL" id="OTP76874.1"/>
    </source>
</evidence>
<proteinExistence type="inferred from homology"/>
<evidence type="ECO:0000256" key="2">
    <source>
        <dbReference type="ARBA" id="ARBA00023002"/>
    </source>
</evidence>
<dbReference type="PANTHER" id="PTHR43976">
    <property type="entry name" value="SHORT CHAIN DEHYDROGENASE"/>
    <property type="match status" value="1"/>
</dbReference>
<protein>
    <submittedName>
        <fullName evidence="4">Short-chain dehydrogenase</fullName>
    </submittedName>
</protein>
<sequence length="286" mass="30389">MIASFHSTKEFAIMSKTVLITGASSGIGRASVGLFAAKGWNVIATMRQPDAALAADNVLVTRLDVQDTGSIHAAVDAGIARFGGIDALVNNAGYGQYGLFEALSREDIQTQFDVNVFGVMDVTRAVLPHFRARKSGVIVNVSSGPGIFTLPMISLYCASKFALEGFSEALSYELGSQGIGVKLVIPHGGVTSTNFNARSLESHVQEEKPGSYDGFVERTAAAFGALAAASTIRADDVAAVIHEAATDGTDRLRYLIGDDSRGFVKARRTLPDQDYIDFMRAKFPSV</sequence>
<keyword evidence="2" id="KW-0560">Oxidoreductase</keyword>
<dbReference type="PRINTS" id="PR00080">
    <property type="entry name" value="SDRFAMILY"/>
</dbReference>
<dbReference type="InterPro" id="IPR051911">
    <property type="entry name" value="SDR_oxidoreductase"/>
</dbReference>
<dbReference type="EMBL" id="NBTY01000055">
    <property type="protein sequence ID" value="OTP76874.1"/>
    <property type="molecule type" value="Genomic_DNA"/>
</dbReference>
<name>A0A242N0G5_CABSO</name>
<dbReference type="CDD" id="cd05374">
    <property type="entry name" value="17beta-HSD-like_SDR_c"/>
    <property type="match status" value="1"/>
</dbReference>
<dbReference type="Gene3D" id="3.40.50.720">
    <property type="entry name" value="NAD(P)-binding Rossmann-like Domain"/>
    <property type="match status" value="1"/>
</dbReference>
<gene>
    <name evidence="4" type="ORF">PAMC26510_10745</name>
</gene>
<dbReference type="AlphaFoldDB" id="A0A242N0G5"/>
<dbReference type="InterPro" id="IPR002347">
    <property type="entry name" value="SDR_fam"/>
</dbReference>
<dbReference type="PANTHER" id="PTHR43976:SF16">
    <property type="entry name" value="SHORT-CHAIN DEHYDROGENASE_REDUCTASE FAMILY PROTEIN"/>
    <property type="match status" value="1"/>
</dbReference>
<comment type="similarity">
    <text evidence="1 3">Belongs to the short-chain dehydrogenases/reductases (SDR) family.</text>
</comment>
<dbReference type="GO" id="GO:0016491">
    <property type="term" value="F:oxidoreductase activity"/>
    <property type="evidence" value="ECO:0007669"/>
    <property type="project" value="UniProtKB-KW"/>
</dbReference>
<evidence type="ECO:0000256" key="3">
    <source>
        <dbReference type="RuleBase" id="RU000363"/>
    </source>
</evidence>
<dbReference type="Proteomes" id="UP000194546">
    <property type="component" value="Unassembled WGS sequence"/>
</dbReference>
<dbReference type="Pfam" id="PF00106">
    <property type="entry name" value="adh_short"/>
    <property type="match status" value="1"/>
</dbReference>